<evidence type="ECO:0000313" key="1">
    <source>
        <dbReference type="Proteomes" id="UP000887540"/>
    </source>
</evidence>
<name>A0A914DIZ9_9BILA</name>
<dbReference type="AlphaFoldDB" id="A0A914DIZ9"/>
<reference evidence="2" key="1">
    <citation type="submission" date="2022-11" db="UniProtKB">
        <authorList>
            <consortium name="WormBaseParasite"/>
        </authorList>
    </citation>
    <scope>IDENTIFICATION</scope>
</reference>
<dbReference type="Proteomes" id="UP000887540">
    <property type="component" value="Unplaced"/>
</dbReference>
<accession>A0A914DIZ9</accession>
<sequence>MESHCLMTRIRRSARAFQRKDRGFLKFCFFYDDSRLLLQIHTKDGQDYTLNPAGKTNFYQKLRYLVQKNHIDILASDVYISKGRSFRSIQQCPESNKFNFYGDGISFSGYRWIHRARLNLHNLNGNGPRKKPDGKYRIEEEKQCRRCGFKNETLNHVLCHCFVAHGRDMTRRHNAIINRIIPLIPKRKNVELLLDKTTKSSNKSRPDIVRIDHALKRVTIIDVTCPFELENDSLSIAAKRKIQKYSNEAAIFSQQGYKVYNGSFIIGVLGSWYQGNQAALNALDISRKRQKHLTTTIVGEVIENSKTIFWRHILGDKYQLTNNVYSGTVID</sequence>
<keyword evidence="1" id="KW-1185">Reference proteome</keyword>
<evidence type="ECO:0000313" key="2">
    <source>
        <dbReference type="WBParaSite" id="ACRNAN_scaffold2656.g23907.t1"/>
    </source>
</evidence>
<proteinExistence type="predicted"/>
<dbReference type="WBParaSite" id="ACRNAN_scaffold2656.g23907.t1">
    <property type="protein sequence ID" value="ACRNAN_scaffold2656.g23907.t1"/>
    <property type="gene ID" value="ACRNAN_scaffold2656.g23907"/>
</dbReference>
<organism evidence="1 2">
    <name type="scientific">Acrobeloides nanus</name>
    <dbReference type="NCBI Taxonomy" id="290746"/>
    <lineage>
        <taxon>Eukaryota</taxon>
        <taxon>Metazoa</taxon>
        <taxon>Ecdysozoa</taxon>
        <taxon>Nematoda</taxon>
        <taxon>Chromadorea</taxon>
        <taxon>Rhabditida</taxon>
        <taxon>Tylenchina</taxon>
        <taxon>Cephalobomorpha</taxon>
        <taxon>Cephaloboidea</taxon>
        <taxon>Cephalobidae</taxon>
        <taxon>Acrobeloides</taxon>
    </lineage>
</organism>
<protein>
    <submittedName>
        <fullName evidence="2">Reverse transcriptase</fullName>
    </submittedName>
</protein>